<name>I0IFT9_PHYMF</name>
<dbReference type="STRING" id="1142394.PSMK_19680"/>
<dbReference type="HOGENOM" id="CLU_1208889_0_0_0"/>
<evidence type="ECO:0000313" key="4">
    <source>
        <dbReference type="Proteomes" id="UP000007881"/>
    </source>
</evidence>
<evidence type="ECO:0000313" key="3">
    <source>
        <dbReference type="EMBL" id="BAM04127.1"/>
    </source>
</evidence>
<dbReference type="AlphaFoldDB" id="I0IFT9"/>
<keyword evidence="4" id="KW-1185">Reference proteome</keyword>
<dbReference type="Proteomes" id="UP000007881">
    <property type="component" value="Chromosome"/>
</dbReference>
<feature type="compositionally biased region" description="Polar residues" evidence="1">
    <location>
        <begin position="141"/>
        <end position="151"/>
    </location>
</feature>
<feature type="region of interest" description="Disordered" evidence="1">
    <location>
        <begin position="140"/>
        <end position="163"/>
    </location>
</feature>
<feature type="signal peptide" evidence="2">
    <location>
        <begin position="1"/>
        <end position="22"/>
    </location>
</feature>
<gene>
    <name evidence="3" type="ordered locus">PSMK_19680</name>
</gene>
<feature type="chain" id="PRO_5003629717" description="Secreted protein" evidence="2">
    <location>
        <begin position="23"/>
        <end position="229"/>
    </location>
</feature>
<dbReference type="RefSeq" id="WP_014437345.1">
    <property type="nucleotide sequence ID" value="NC_017080.1"/>
</dbReference>
<proteinExistence type="predicted"/>
<evidence type="ECO:0000256" key="2">
    <source>
        <dbReference type="SAM" id="SignalP"/>
    </source>
</evidence>
<evidence type="ECO:0008006" key="5">
    <source>
        <dbReference type="Google" id="ProtNLM"/>
    </source>
</evidence>
<organism evidence="3 4">
    <name type="scientific">Phycisphaera mikurensis (strain NBRC 102666 / KCTC 22515 / FYK2301M01)</name>
    <dbReference type="NCBI Taxonomy" id="1142394"/>
    <lineage>
        <taxon>Bacteria</taxon>
        <taxon>Pseudomonadati</taxon>
        <taxon>Planctomycetota</taxon>
        <taxon>Phycisphaerae</taxon>
        <taxon>Phycisphaerales</taxon>
        <taxon>Phycisphaeraceae</taxon>
        <taxon>Phycisphaera</taxon>
    </lineage>
</organism>
<dbReference type="EMBL" id="AP012338">
    <property type="protein sequence ID" value="BAM04127.1"/>
    <property type="molecule type" value="Genomic_DNA"/>
</dbReference>
<protein>
    <recommendedName>
        <fullName evidence="5">Secreted protein</fullName>
    </recommendedName>
</protein>
<dbReference type="KEGG" id="phm:PSMK_19680"/>
<dbReference type="PROSITE" id="PS51318">
    <property type="entry name" value="TAT"/>
    <property type="match status" value="1"/>
</dbReference>
<reference evidence="3 4" key="1">
    <citation type="submission" date="2012-02" db="EMBL/GenBank/DDBJ databases">
        <title>Complete genome sequence of Phycisphaera mikurensis NBRC 102666.</title>
        <authorList>
            <person name="Ankai A."/>
            <person name="Hosoyama A."/>
            <person name="Terui Y."/>
            <person name="Sekine M."/>
            <person name="Fukai R."/>
            <person name="Kato Y."/>
            <person name="Nakamura S."/>
            <person name="Yamada-Narita S."/>
            <person name="Kawakoshi A."/>
            <person name="Fukunaga Y."/>
            <person name="Yamazaki S."/>
            <person name="Fujita N."/>
        </authorList>
    </citation>
    <scope>NUCLEOTIDE SEQUENCE [LARGE SCALE GENOMIC DNA]</scope>
    <source>
        <strain evidence="4">NBRC 102666 / KCTC 22515 / FYK2301M01</strain>
    </source>
</reference>
<keyword evidence="2" id="KW-0732">Signal</keyword>
<dbReference type="InterPro" id="IPR006311">
    <property type="entry name" value="TAT_signal"/>
</dbReference>
<accession>I0IFT9</accession>
<evidence type="ECO:0000256" key="1">
    <source>
        <dbReference type="SAM" id="MobiDB-lite"/>
    </source>
</evidence>
<sequence length="229" mass="24740">MPRPRRRFLPLIALAPAIAASAASSAFSRADAEEVRAIELLPLEEASWPMKLTSGPGAGGSAELTLAPIDGGGWAMRLGDRNALRLHAADDGTLEVSEVELKESDQRLRFDPPALLVPGTMSSEETFQRSGRVEVFATGSGERQTSGTYEQTVPPPSRTTYELPSGKSEAFEVANEVKIDTDWASVDLQLSLGLSREHGPVYRRLVSNVTKAAFFGEKTTRTIEQKLGN</sequence>